<feature type="active site" evidence="9">
    <location>
        <position position="194"/>
    </location>
</feature>
<comment type="similarity">
    <text evidence="1 9 11">Belongs to the peptidase A8 family.</text>
</comment>
<evidence type="ECO:0000256" key="2">
    <source>
        <dbReference type="ARBA" id="ARBA00022475"/>
    </source>
</evidence>
<evidence type="ECO:0000256" key="7">
    <source>
        <dbReference type="ARBA" id="ARBA00022989"/>
    </source>
</evidence>
<evidence type="ECO:0000256" key="11">
    <source>
        <dbReference type="RuleBase" id="RU004181"/>
    </source>
</evidence>
<evidence type="ECO:0000256" key="1">
    <source>
        <dbReference type="ARBA" id="ARBA00006139"/>
    </source>
</evidence>
<dbReference type="PRINTS" id="PR00781">
    <property type="entry name" value="LIPOSIGPTASE"/>
</dbReference>
<evidence type="ECO:0000256" key="10">
    <source>
        <dbReference type="RuleBase" id="RU000594"/>
    </source>
</evidence>
<dbReference type="Pfam" id="PF01252">
    <property type="entry name" value="Peptidase_A8"/>
    <property type="match status" value="1"/>
</dbReference>
<keyword evidence="6 9" id="KW-0378">Hydrolase</keyword>
<comment type="subcellular location">
    <subcellularLocation>
        <location evidence="9">Cell membrane</location>
        <topology evidence="9">Multi-pass membrane protein</topology>
    </subcellularLocation>
</comment>
<proteinExistence type="inferred from homology"/>
<keyword evidence="2 9" id="KW-1003">Cell membrane</keyword>
<evidence type="ECO:0000256" key="8">
    <source>
        <dbReference type="ARBA" id="ARBA00023136"/>
    </source>
</evidence>
<comment type="function">
    <text evidence="9 10">This protein specifically catalyzes the removal of signal peptides from prolipoproteins.</text>
</comment>
<gene>
    <name evidence="9 13" type="primary">lspA</name>
    <name evidence="13" type="ORF">ABLG96_13085</name>
</gene>
<dbReference type="PANTHER" id="PTHR33695">
    <property type="entry name" value="LIPOPROTEIN SIGNAL PEPTIDASE"/>
    <property type="match status" value="1"/>
</dbReference>
<keyword evidence="4 9" id="KW-0812">Transmembrane</keyword>
<keyword evidence="7 9" id="KW-1133">Transmembrane helix</keyword>
<feature type="transmembrane region" description="Helical" evidence="9">
    <location>
        <begin position="72"/>
        <end position="92"/>
    </location>
</feature>
<dbReference type="GO" id="GO:0004190">
    <property type="term" value="F:aspartic-type endopeptidase activity"/>
    <property type="evidence" value="ECO:0007669"/>
    <property type="project" value="UniProtKB-UniRule"/>
</dbReference>
<feature type="transmembrane region" description="Helical" evidence="9">
    <location>
        <begin position="99"/>
        <end position="122"/>
    </location>
</feature>
<evidence type="ECO:0000256" key="5">
    <source>
        <dbReference type="ARBA" id="ARBA00022750"/>
    </source>
</evidence>
<dbReference type="InterPro" id="IPR001872">
    <property type="entry name" value="Peptidase_A8"/>
</dbReference>
<dbReference type="EC" id="3.4.23.36" evidence="9"/>
<feature type="compositionally biased region" description="Low complexity" evidence="12">
    <location>
        <begin position="11"/>
        <end position="60"/>
    </location>
</feature>
<protein>
    <recommendedName>
        <fullName evidence="9">Lipoprotein signal peptidase</fullName>
        <ecNumber evidence="9">3.4.23.36</ecNumber>
    </recommendedName>
    <alternativeName>
        <fullName evidence="9">Prolipoprotein signal peptidase</fullName>
    </alternativeName>
    <alternativeName>
        <fullName evidence="9">Signal peptidase II</fullName>
        <shortName evidence="9">SPase II</shortName>
    </alternativeName>
</protein>
<feature type="compositionally biased region" description="Basic and acidic residues" evidence="12">
    <location>
        <begin position="1"/>
        <end position="10"/>
    </location>
</feature>
<feature type="active site" evidence="9">
    <location>
        <position position="213"/>
    </location>
</feature>
<evidence type="ECO:0000256" key="3">
    <source>
        <dbReference type="ARBA" id="ARBA00022670"/>
    </source>
</evidence>
<evidence type="ECO:0000256" key="9">
    <source>
        <dbReference type="HAMAP-Rule" id="MF_00161"/>
    </source>
</evidence>
<evidence type="ECO:0000256" key="12">
    <source>
        <dbReference type="SAM" id="MobiDB-lite"/>
    </source>
</evidence>
<feature type="region of interest" description="Disordered" evidence="12">
    <location>
        <begin position="1"/>
        <end position="71"/>
    </location>
</feature>
<sequence length="253" mass="25595">MNLPEDRPDARTAAADDAVPADTPDQADAGVHAAAAVGSAAAAHPGTPADPPVADAGAGDELSDPSETPGTAATGASRLPLVLILAVVILVVDQITKIIAVATLTPGVSPSILGGLVHFSLLRNAGAAFSLGTGMTWILALVACVVVVVIVRIASRLRSGWWATCLGLILGGAVGNLIDRFFRAPGFLRGHVVDFVSVFGPDAQYFPVFNVADSSITIGAILLVLTSLRGIELDGTSSRARSGATTTTQVSDA</sequence>
<feature type="transmembrane region" description="Helical" evidence="9">
    <location>
        <begin position="134"/>
        <end position="154"/>
    </location>
</feature>
<reference evidence="13" key="1">
    <citation type="submission" date="2024-05" db="EMBL/GenBank/DDBJ databases">
        <authorList>
            <person name="Cai S.Y."/>
            <person name="Jin L.M."/>
            <person name="Li H.R."/>
        </authorList>
    </citation>
    <scope>NUCLEOTIDE SEQUENCE</scope>
    <source>
        <strain evidence="13">A5-74</strain>
    </source>
</reference>
<evidence type="ECO:0000256" key="6">
    <source>
        <dbReference type="ARBA" id="ARBA00022801"/>
    </source>
</evidence>
<dbReference type="AlphaFoldDB" id="A0AAU8DJS2"/>
<dbReference type="GO" id="GO:0006508">
    <property type="term" value="P:proteolysis"/>
    <property type="evidence" value="ECO:0007669"/>
    <property type="project" value="UniProtKB-KW"/>
</dbReference>
<accession>A0AAU8DJS2</accession>
<comment type="catalytic activity">
    <reaction evidence="9 10">
        <text>Release of signal peptides from bacterial membrane prolipoproteins. Hydrolyzes -Xaa-Yaa-Zaa-|-(S,diacylglyceryl)Cys-, in which Xaa is hydrophobic (preferably Leu), and Yaa (Ala or Ser) and Zaa (Gly or Ala) have small, neutral side chains.</text>
        <dbReference type="EC" id="3.4.23.36"/>
    </reaction>
</comment>
<dbReference type="GO" id="GO:0005886">
    <property type="term" value="C:plasma membrane"/>
    <property type="evidence" value="ECO:0007669"/>
    <property type="project" value="UniProtKB-SubCell"/>
</dbReference>
<dbReference type="PROSITE" id="PS00855">
    <property type="entry name" value="SPASE_II"/>
    <property type="match status" value="1"/>
</dbReference>
<feature type="transmembrane region" description="Helical" evidence="9">
    <location>
        <begin position="161"/>
        <end position="178"/>
    </location>
</feature>
<keyword evidence="3 9" id="KW-0645">Protease</keyword>
<dbReference type="RefSeq" id="WP_353647819.1">
    <property type="nucleotide sequence ID" value="NZ_CP159218.1"/>
</dbReference>
<evidence type="ECO:0000313" key="13">
    <source>
        <dbReference type="EMBL" id="XCG62204.1"/>
    </source>
</evidence>
<keyword evidence="5 9" id="KW-0064">Aspartyl protease</keyword>
<dbReference type="EMBL" id="CP159218">
    <property type="protein sequence ID" value="XCG62204.1"/>
    <property type="molecule type" value="Genomic_DNA"/>
</dbReference>
<name>A0AAU8DJS2_9ACTN</name>
<evidence type="ECO:0000256" key="4">
    <source>
        <dbReference type="ARBA" id="ARBA00022692"/>
    </source>
</evidence>
<comment type="pathway">
    <text evidence="9">Protein modification; lipoprotein biosynthesis (signal peptide cleavage).</text>
</comment>
<dbReference type="HAMAP" id="MF_00161">
    <property type="entry name" value="LspA"/>
    <property type="match status" value="1"/>
</dbReference>
<keyword evidence="8 9" id="KW-0472">Membrane</keyword>
<dbReference type="PANTHER" id="PTHR33695:SF1">
    <property type="entry name" value="LIPOPROTEIN SIGNAL PEPTIDASE"/>
    <property type="match status" value="1"/>
</dbReference>
<dbReference type="NCBIfam" id="TIGR00077">
    <property type="entry name" value="lspA"/>
    <property type="match status" value="1"/>
</dbReference>
<organism evidence="13">
    <name type="scientific">Nakamurella sp. A5-74</name>
    <dbReference type="NCBI Taxonomy" id="3158264"/>
    <lineage>
        <taxon>Bacteria</taxon>
        <taxon>Bacillati</taxon>
        <taxon>Actinomycetota</taxon>
        <taxon>Actinomycetes</taxon>
        <taxon>Nakamurellales</taxon>
        <taxon>Nakamurellaceae</taxon>
        <taxon>Nakamurella</taxon>
    </lineage>
</organism>
<feature type="transmembrane region" description="Helical" evidence="9">
    <location>
        <begin position="205"/>
        <end position="225"/>
    </location>
</feature>